<feature type="compositionally biased region" description="Low complexity" evidence="1">
    <location>
        <begin position="665"/>
        <end position="682"/>
    </location>
</feature>
<name>A0A024WFY0_PLAFA</name>
<feature type="transmembrane region" description="Helical" evidence="2">
    <location>
        <begin position="756"/>
        <end position="777"/>
    </location>
</feature>
<proteinExistence type="predicted"/>
<evidence type="ECO:0008006" key="9">
    <source>
        <dbReference type="Google" id="ProtNLM"/>
    </source>
</evidence>
<accession>A0A024WFY0</accession>
<dbReference type="InterPro" id="IPR042202">
    <property type="entry name" value="Duffy-ag-bd_sf"/>
</dbReference>
<dbReference type="InterPro" id="IPR054595">
    <property type="entry name" value="DBL_C"/>
</dbReference>
<evidence type="ECO:0000259" key="6">
    <source>
        <dbReference type="Pfam" id="PF22672"/>
    </source>
</evidence>
<dbReference type="InterPro" id="IPR041480">
    <property type="entry name" value="CIDR1_gamma"/>
</dbReference>
<evidence type="ECO:0000256" key="1">
    <source>
        <dbReference type="SAM" id="MobiDB-lite"/>
    </source>
</evidence>
<feature type="domain" description="Duffy-antigen binding" evidence="4">
    <location>
        <begin position="1"/>
        <end position="182"/>
    </location>
</feature>
<dbReference type="Pfam" id="PF18562">
    <property type="entry name" value="CIDR1_gamma"/>
    <property type="match status" value="1"/>
</dbReference>
<dbReference type="Pfam" id="PF22672">
    <property type="entry name" value="DBL_C"/>
    <property type="match status" value="1"/>
</dbReference>
<feature type="domain" description="Cysteine-rich interdomain region 1 gamma" evidence="5">
    <location>
        <begin position="422"/>
        <end position="474"/>
    </location>
</feature>
<feature type="region of interest" description="Disordered" evidence="1">
    <location>
        <begin position="307"/>
        <end position="326"/>
    </location>
</feature>
<feature type="non-terminal residue" evidence="7">
    <location>
        <position position="778"/>
    </location>
</feature>
<dbReference type="InterPro" id="IPR004258">
    <property type="entry name" value="DBL"/>
</dbReference>
<keyword evidence="2" id="KW-0472">Membrane</keyword>
<dbReference type="Proteomes" id="UP000030699">
    <property type="component" value="Unassembled WGS sequence"/>
</dbReference>
<feature type="region of interest" description="Disordered" evidence="1">
    <location>
        <begin position="616"/>
        <end position="755"/>
    </location>
</feature>
<feature type="compositionally biased region" description="Basic and acidic residues" evidence="1">
    <location>
        <begin position="307"/>
        <end position="320"/>
    </location>
</feature>
<dbReference type="Gene3D" id="1.20.58.830">
    <property type="match status" value="1"/>
</dbReference>
<dbReference type="InterPro" id="IPR008602">
    <property type="entry name" value="Duffy-antigen-binding"/>
</dbReference>
<organism evidence="7 8">
    <name type="scientific">Plasmodium falciparum MaliPS096_E11</name>
    <dbReference type="NCBI Taxonomy" id="1036727"/>
    <lineage>
        <taxon>Eukaryota</taxon>
        <taxon>Sar</taxon>
        <taxon>Alveolata</taxon>
        <taxon>Apicomplexa</taxon>
        <taxon>Aconoidasida</taxon>
        <taxon>Haemosporida</taxon>
        <taxon>Plasmodiidae</taxon>
        <taxon>Plasmodium</taxon>
        <taxon>Plasmodium (Laverania)</taxon>
    </lineage>
</organism>
<feature type="compositionally biased region" description="Acidic residues" evidence="1">
    <location>
        <begin position="637"/>
        <end position="652"/>
    </location>
</feature>
<feature type="compositionally biased region" description="Polar residues" evidence="1">
    <location>
        <begin position="618"/>
        <end position="636"/>
    </location>
</feature>
<protein>
    <recommendedName>
        <fullName evidence="9">Duffy-binding-like domain-containing protein</fullName>
    </recommendedName>
</protein>
<feature type="domain" description="Duffy-binding-like" evidence="3">
    <location>
        <begin position="490"/>
        <end position="617"/>
    </location>
</feature>
<dbReference type="Pfam" id="PF05424">
    <property type="entry name" value="Duffy_binding"/>
    <property type="match status" value="1"/>
</dbReference>
<dbReference type="EMBL" id="KI925829">
    <property type="protein sequence ID" value="ETW46002.1"/>
    <property type="molecule type" value="Genomic_DNA"/>
</dbReference>
<reference evidence="7 8" key="2">
    <citation type="submission" date="2013-02" db="EMBL/GenBank/DDBJ databases">
        <title>The Genome Sequence of Plasmodium falciparum MaliPS096_E11.</title>
        <authorList>
            <consortium name="The Broad Institute Genome Sequencing Platform"/>
            <consortium name="The Broad Institute Genome Sequencing Center for Infectious Disease"/>
            <person name="Neafsey D."/>
            <person name="Cheeseman I."/>
            <person name="Volkman S."/>
            <person name="Adams J."/>
            <person name="Walker B."/>
            <person name="Young S.K."/>
            <person name="Zeng Q."/>
            <person name="Gargeya S."/>
            <person name="Fitzgerald M."/>
            <person name="Haas B."/>
            <person name="Abouelleil A."/>
            <person name="Alvarado L."/>
            <person name="Arachchi H.M."/>
            <person name="Berlin A.M."/>
            <person name="Chapman S.B."/>
            <person name="Dewar J."/>
            <person name="Goldberg J."/>
            <person name="Griggs A."/>
            <person name="Gujja S."/>
            <person name="Hansen M."/>
            <person name="Howarth C."/>
            <person name="Imamovic A."/>
            <person name="Larimer J."/>
            <person name="McCowan C."/>
            <person name="Murphy C."/>
            <person name="Neiman D."/>
            <person name="Pearson M."/>
            <person name="Priest M."/>
            <person name="Roberts A."/>
            <person name="Saif S."/>
            <person name="Shea T."/>
            <person name="Sisk P."/>
            <person name="Sykes S."/>
            <person name="Wortman J."/>
            <person name="Nusbaum C."/>
            <person name="Birren B."/>
        </authorList>
    </citation>
    <scope>NUCLEOTIDE SEQUENCE [LARGE SCALE GENOMIC DNA]</scope>
    <source>
        <strain evidence="7 8">MaliPS096_E11</strain>
    </source>
</reference>
<dbReference type="SUPFAM" id="SSF140924">
    <property type="entry name" value="Duffy binding domain-like"/>
    <property type="match status" value="2"/>
</dbReference>
<dbReference type="GO" id="GO:0016020">
    <property type="term" value="C:membrane"/>
    <property type="evidence" value="ECO:0007669"/>
    <property type="project" value="InterPro"/>
</dbReference>
<evidence type="ECO:0000313" key="7">
    <source>
        <dbReference type="EMBL" id="ETW46002.1"/>
    </source>
</evidence>
<feature type="region of interest" description="Disordered" evidence="1">
    <location>
        <begin position="127"/>
        <end position="148"/>
    </location>
</feature>
<keyword evidence="2" id="KW-1133">Transmembrane helix</keyword>
<feature type="compositionally biased region" description="Basic and acidic residues" evidence="1">
    <location>
        <begin position="50"/>
        <end position="59"/>
    </location>
</feature>
<feature type="non-terminal residue" evidence="7">
    <location>
        <position position="1"/>
    </location>
</feature>
<evidence type="ECO:0000313" key="8">
    <source>
        <dbReference type="Proteomes" id="UP000030699"/>
    </source>
</evidence>
<evidence type="ECO:0000259" key="4">
    <source>
        <dbReference type="Pfam" id="PF05424"/>
    </source>
</evidence>
<evidence type="ECO:0000256" key="2">
    <source>
        <dbReference type="SAM" id="Phobius"/>
    </source>
</evidence>
<evidence type="ECO:0000259" key="3">
    <source>
        <dbReference type="Pfam" id="PF03011"/>
    </source>
</evidence>
<feature type="region of interest" description="Disordered" evidence="1">
    <location>
        <begin position="50"/>
        <end position="72"/>
    </location>
</feature>
<dbReference type="FunFam" id="1.20.58.1930:FF:000001">
    <property type="entry name" value="Erythrocyte membrane protein 1, PfEMP1"/>
    <property type="match status" value="1"/>
</dbReference>
<dbReference type="Pfam" id="PF03011">
    <property type="entry name" value="PFEMP"/>
    <property type="match status" value="1"/>
</dbReference>
<sequence length="778" mass="88816">RRKLYLHKIEGITTTESLRKWFIETAAIETFFAWHKYKVDKEIEEKEKQAAQGKVHELKDDNEEAQKQLNDGTIPEDFKRQMFYTLGDYRDILFSGSNDSKNSVKDIFSGDKEMVEREKKIKDAINNYFNSGKGQDSEKKSPDGQTPDKWWDQNAKYIWQGMICALSYDTKTQEKDEELHKTLTKMEAKNNYQSVTFEGGFHGDKTAKNATTTTKLDDFASRPQYFRWLEEWAHEFCRKRIHKLDIIKKDCMDDTGGKKCSGDGLNCDEPVPKKEDIFKPFLCPTCAKHCRKYKKWIEKKKEEFTEQEKAYDGQQKRDAESNTGATNNKEFLEKLKQYESIHLFLDSLKNGPCKNDNGSSTVDFNKEDETFGHENYCDPCPKFKVECNGGFCTGGGTQVKCNVKNNGSAYITASDIENGGDSTEINMLVSDDSTKKFEGDLNEACKRANIFEGIKENKWECRKVCGVDICTLEKKDTNGQVKEHIIMKEFVKRWLEYFFEDYNRIRKKLKPCTNSGKGSKCIKECVDTWITEKRKEWKNINSTYLKKYTKLNHDGNNLINFLETLIPGNDVKKATGHKKIRDFESKVCNCPETSKQKDEKKDIIDCLLHRLRKKAESYPTQTSVENQAQTCENSTPLEDDDEHFLEEEDQTPDEAKNMIPKICGEMTTTEEQTNTQETCTPTVDPSGPKKAEEEEEKEEDGASPGSSGGEDTAPPGAPSREKDQGDQVPDTESETKANEEVLPATAPADQPLDPTILQTTIPFGVALALGSIAFLFLK</sequence>
<dbReference type="Gene3D" id="1.20.1310.20">
    <property type="entry name" value="Duffy-antigen binding domain"/>
    <property type="match status" value="1"/>
</dbReference>
<dbReference type="GO" id="GO:0046789">
    <property type="term" value="F:host cell surface receptor binding"/>
    <property type="evidence" value="ECO:0007669"/>
    <property type="project" value="InterPro"/>
</dbReference>
<evidence type="ECO:0000259" key="5">
    <source>
        <dbReference type="Pfam" id="PF18562"/>
    </source>
</evidence>
<dbReference type="Gene3D" id="1.20.58.1930">
    <property type="match status" value="1"/>
</dbReference>
<feature type="domain" description="Duffy-binding-like" evidence="6">
    <location>
        <begin position="231"/>
        <end position="374"/>
    </location>
</feature>
<reference evidence="7 8" key="1">
    <citation type="submission" date="2013-02" db="EMBL/GenBank/DDBJ databases">
        <title>The Genome Annotation of Plasmodium falciparum MaliPS096_E11.</title>
        <authorList>
            <consortium name="The Broad Institute Genome Sequencing Platform"/>
            <consortium name="The Broad Institute Genome Sequencing Center for Infectious Disease"/>
            <person name="Neafsey D."/>
            <person name="Hoffman S."/>
            <person name="Volkman S."/>
            <person name="Rosenthal P."/>
            <person name="Walker B."/>
            <person name="Young S.K."/>
            <person name="Zeng Q."/>
            <person name="Gargeya S."/>
            <person name="Fitzgerald M."/>
            <person name="Haas B."/>
            <person name="Abouelleil A."/>
            <person name="Allen A.W."/>
            <person name="Alvarado L."/>
            <person name="Arachchi H.M."/>
            <person name="Berlin A.M."/>
            <person name="Chapman S.B."/>
            <person name="Gainer-Dewar J."/>
            <person name="Goldberg J."/>
            <person name="Griggs A."/>
            <person name="Gujja S."/>
            <person name="Hansen M."/>
            <person name="Howarth C."/>
            <person name="Imamovic A."/>
            <person name="Ireland A."/>
            <person name="Larimer J."/>
            <person name="McCowan C."/>
            <person name="Murphy C."/>
            <person name="Pearson M."/>
            <person name="Poon T.W."/>
            <person name="Priest M."/>
            <person name="Roberts A."/>
            <person name="Saif S."/>
            <person name="Shea T."/>
            <person name="Sisk P."/>
            <person name="Sykes S."/>
            <person name="Wortman J."/>
            <person name="Nusbaum C."/>
            <person name="Birren B."/>
        </authorList>
    </citation>
    <scope>NUCLEOTIDE SEQUENCE [LARGE SCALE GENOMIC DNA]</scope>
    <source>
        <strain evidence="7 8">MaliPS096_E11</strain>
    </source>
</reference>
<dbReference type="AlphaFoldDB" id="A0A024WFY0"/>
<gene>
    <name evidence="7" type="ORF">PFMALIP_05933</name>
</gene>
<keyword evidence="2" id="KW-0812">Transmembrane</keyword>